<reference evidence="2" key="2">
    <citation type="submission" date="2015-03" db="EMBL/GenBank/DDBJ databases">
        <authorList>
            <person name="Chow C.-E.T."/>
            <person name="Winget D.M."/>
            <person name="White R.A.III."/>
            <person name="Hallam S.J."/>
            <person name="Suttle C.A."/>
        </authorList>
    </citation>
    <scope>NUCLEOTIDE SEQUENCE</scope>
    <source>
        <strain evidence="2">Oxic1_2</strain>
    </source>
</reference>
<organism evidence="2">
    <name type="scientific">uncultured marine virus</name>
    <dbReference type="NCBI Taxonomy" id="186617"/>
    <lineage>
        <taxon>Viruses</taxon>
        <taxon>environmental samples</taxon>
    </lineage>
</organism>
<keyword evidence="1" id="KW-0812">Transmembrane</keyword>
<keyword evidence="1" id="KW-0472">Membrane</keyword>
<name>A0A0F7L9F6_9VIRU</name>
<dbReference type="GO" id="GO:0016301">
    <property type="term" value="F:kinase activity"/>
    <property type="evidence" value="ECO:0007669"/>
    <property type="project" value="UniProtKB-KW"/>
</dbReference>
<evidence type="ECO:0000256" key="1">
    <source>
        <dbReference type="SAM" id="Phobius"/>
    </source>
</evidence>
<keyword evidence="1" id="KW-1133">Transmembrane helix</keyword>
<keyword evidence="2" id="KW-0418">Kinase</keyword>
<protein>
    <submittedName>
        <fullName evidence="2">Phosphoglycerate kinase</fullName>
    </submittedName>
</protein>
<proteinExistence type="predicted"/>
<evidence type="ECO:0000313" key="2">
    <source>
        <dbReference type="EMBL" id="AKH47731.1"/>
    </source>
</evidence>
<reference evidence="2" key="1">
    <citation type="journal article" date="2015" name="Front. Microbiol.">
        <title>Combining genomic sequencing methods to explore viral diversity and reveal potential virus-host interactions.</title>
        <authorList>
            <person name="Chow C.E."/>
            <person name="Winget D.M."/>
            <person name="White R.A.III."/>
            <person name="Hallam S.J."/>
            <person name="Suttle C.A."/>
        </authorList>
    </citation>
    <scope>NUCLEOTIDE SEQUENCE</scope>
    <source>
        <strain evidence="2">Oxic1_2</strain>
    </source>
</reference>
<sequence>MQFQVLPALAIVLVFFINNNIGEYMGLDMYLHKRPKGEEIGYWRKHNRLHGWMEHLWEKRGNTGVFNCVDLLLDNDDLNQLQKDIEEKDLPSTTGFFFGGDSYDHYDADMQQEDLNIIKNAKQAIKDGYDIVYSCWW</sequence>
<accession>A0A0F7L9F6</accession>
<dbReference type="EMBL" id="KR029597">
    <property type="protein sequence ID" value="AKH47731.1"/>
    <property type="molecule type" value="Genomic_DNA"/>
</dbReference>
<feature type="transmembrane region" description="Helical" evidence="1">
    <location>
        <begin position="6"/>
        <end position="27"/>
    </location>
</feature>
<keyword evidence="2" id="KW-0808">Transferase</keyword>